<proteinExistence type="predicted"/>
<keyword evidence="1" id="KW-0472">Membrane</keyword>
<name>A0A6J4U9Q2_9BACT</name>
<organism evidence="2">
    <name type="scientific">uncultured Thermomicrobiales bacterium</name>
    <dbReference type="NCBI Taxonomy" id="1645740"/>
    <lineage>
        <taxon>Bacteria</taxon>
        <taxon>Pseudomonadati</taxon>
        <taxon>Thermomicrobiota</taxon>
        <taxon>Thermomicrobia</taxon>
        <taxon>Thermomicrobiales</taxon>
        <taxon>environmental samples</taxon>
    </lineage>
</organism>
<feature type="transmembrane region" description="Helical" evidence="1">
    <location>
        <begin position="45"/>
        <end position="65"/>
    </location>
</feature>
<keyword evidence="1" id="KW-1133">Transmembrane helix</keyword>
<evidence type="ECO:0000313" key="2">
    <source>
        <dbReference type="EMBL" id="CAA9544408.1"/>
    </source>
</evidence>
<keyword evidence="1" id="KW-0812">Transmembrane</keyword>
<feature type="transmembrane region" description="Helical" evidence="1">
    <location>
        <begin position="162"/>
        <end position="180"/>
    </location>
</feature>
<feature type="transmembrane region" description="Helical" evidence="1">
    <location>
        <begin position="77"/>
        <end position="99"/>
    </location>
</feature>
<protein>
    <submittedName>
        <fullName evidence="2">Uncharacterized protein</fullName>
    </submittedName>
</protein>
<feature type="transmembrane region" description="Helical" evidence="1">
    <location>
        <begin position="187"/>
        <end position="209"/>
    </location>
</feature>
<feature type="transmembrane region" description="Helical" evidence="1">
    <location>
        <begin position="229"/>
        <end position="247"/>
    </location>
</feature>
<evidence type="ECO:0000256" key="1">
    <source>
        <dbReference type="SAM" id="Phobius"/>
    </source>
</evidence>
<dbReference type="AlphaFoldDB" id="A0A6J4U9Q2"/>
<feature type="non-terminal residue" evidence="2">
    <location>
        <position position="552"/>
    </location>
</feature>
<sequence length="552" mass="57429">FALGTLGVLLGCVRRTTGSTGVTIALTMPLSLLLLSYSQYENWLFPFQINFLLTVFGVVCSLWALTGPASGWRAFALAVAGALIASFSTLAGLMAWPAFLPAILRMGYRRAILWVGLAVAVIVPYTEGFPGQPTAARPPAALLGYALAYLGSPLGYPDVARAQLFAVLGIVLLVGNLLVLRPWRGEVGFVAPWLGLALFALACTALTTLGREVAGVAQALTSRYHTFAALWWVALVVVACLAIIRSAAGWRRATATRSTGRGAHLRWAGIGANAIALCLLGAGLLAANRAGFRDALGWQADLRGNRQCVLHYDGAPNSCLALYHPHPALVRAGAAYLAERRLAPFRRTTPLDVAQLAPRGGSTSFAIETVGGVTTTRQGAAPIPFSPDSPLLVTGWAADDAAGGPAGGVIVTVDGDRHFHAVYGGERADVSRRRGAGYGRSGFVAMIPAATLPPGRHQLTVKVVTSDGRSYYEAAQRVELNGVTLAPPDIDQITRSPYPTAYFIETVGETVVTGAGRGPVVVPAGKAVTVGGWAVDSAAGGSAGGVVITVDG</sequence>
<gene>
    <name evidence="2" type="ORF">AVDCRST_MAG88-280</name>
</gene>
<reference evidence="2" key="1">
    <citation type="submission" date="2020-02" db="EMBL/GenBank/DDBJ databases">
        <authorList>
            <person name="Meier V. D."/>
        </authorList>
    </citation>
    <scope>NUCLEOTIDE SEQUENCE</scope>
    <source>
        <strain evidence="2">AVDCRST_MAG88</strain>
    </source>
</reference>
<feature type="transmembrane region" description="Helical" evidence="1">
    <location>
        <begin position="267"/>
        <end position="287"/>
    </location>
</feature>
<feature type="non-terminal residue" evidence="2">
    <location>
        <position position="1"/>
    </location>
</feature>
<accession>A0A6J4U9Q2</accession>
<feature type="transmembrane region" description="Helical" evidence="1">
    <location>
        <begin position="111"/>
        <end position="128"/>
    </location>
</feature>
<dbReference type="EMBL" id="CADCWM010000093">
    <property type="protein sequence ID" value="CAA9544408.1"/>
    <property type="molecule type" value="Genomic_DNA"/>
</dbReference>